<reference evidence="2 3" key="1">
    <citation type="submission" date="2020-04" db="EMBL/GenBank/DDBJ databases">
        <authorList>
            <person name="Laetsch R D."/>
            <person name="Stevens L."/>
            <person name="Kumar S."/>
            <person name="Blaxter L. M."/>
        </authorList>
    </citation>
    <scope>NUCLEOTIDE SEQUENCE [LARGE SCALE GENOMIC DNA]</scope>
</reference>
<dbReference type="Proteomes" id="UP000494206">
    <property type="component" value="Unassembled WGS sequence"/>
</dbReference>
<name>A0A8S1EIM2_9PELO</name>
<feature type="region of interest" description="Disordered" evidence="1">
    <location>
        <begin position="1"/>
        <end position="30"/>
    </location>
</feature>
<evidence type="ECO:0000313" key="3">
    <source>
        <dbReference type="Proteomes" id="UP000494206"/>
    </source>
</evidence>
<evidence type="ECO:0000256" key="1">
    <source>
        <dbReference type="SAM" id="MobiDB-lite"/>
    </source>
</evidence>
<keyword evidence="3" id="KW-1185">Reference proteome</keyword>
<accession>A0A8S1EIM2</accession>
<comment type="caution">
    <text evidence="2">The sequence shown here is derived from an EMBL/GenBank/DDBJ whole genome shotgun (WGS) entry which is preliminary data.</text>
</comment>
<feature type="compositionally biased region" description="Pro residues" evidence="1">
    <location>
        <begin position="80"/>
        <end position="94"/>
    </location>
</feature>
<protein>
    <submittedName>
        <fullName evidence="2">Uncharacterized protein</fullName>
    </submittedName>
</protein>
<dbReference type="EMBL" id="CADEPM010000002">
    <property type="protein sequence ID" value="CAB3399563.1"/>
    <property type="molecule type" value="Genomic_DNA"/>
</dbReference>
<organism evidence="2 3">
    <name type="scientific">Caenorhabditis bovis</name>
    <dbReference type="NCBI Taxonomy" id="2654633"/>
    <lineage>
        <taxon>Eukaryota</taxon>
        <taxon>Metazoa</taxon>
        <taxon>Ecdysozoa</taxon>
        <taxon>Nematoda</taxon>
        <taxon>Chromadorea</taxon>
        <taxon>Rhabditida</taxon>
        <taxon>Rhabditina</taxon>
        <taxon>Rhabditomorpha</taxon>
        <taxon>Rhabditoidea</taxon>
        <taxon>Rhabditidae</taxon>
        <taxon>Peloderinae</taxon>
        <taxon>Caenorhabditis</taxon>
    </lineage>
</organism>
<sequence length="111" mass="12547">MGGKQSKKPQPLPEPYDFREIPPDSPSPSEMTYYEKGVSVLQRENYLSLFLMDRKFYHRPIFGKPITERISNEAPLEFAPSPPPPLPLSPPPPFLSKNAEVIKNATTSFDS</sequence>
<gene>
    <name evidence="2" type="ORF">CBOVIS_LOCUS2662</name>
</gene>
<proteinExistence type="predicted"/>
<evidence type="ECO:0000313" key="2">
    <source>
        <dbReference type="EMBL" id="CAB3399563.1"/>
    </source>
</evidence>
<dbReference type="AlphaFoldDB" id="A0A8S1EIM2"/>
<feature type="region of interest" description="Disordered" evidence="1">
    <location>
        <begin position="75"/>
        <end position="94"/>
    </location>
</feature>